<feature type="domain" description="Carbohydrate kinase FGGY C-terminal" evidence="5">
    <location>
        <begin position="330"/>
        <end position="542"/>
    </location>
</feature>
<comment type="caution">
    <text evidence="6">The sequence shown here is derived from an EMBL/GenBank/DDBJ whole genome shotgun (WGS) entry which is preliminary data.</text>
</comment>
<dbReference type="InterPro" id="IPR043129">
    <property type="entry name" value="ATPase_NBD"/>
</dbReference>
<keyword evidence="7" id="KW-1185">Reference proteome</keyword>
<dbReference type="Proteomes" id="UP000664169">
    <property type="component" value="Unassembled WGS sequence"/>
</dbReference>
<keyword evidence="2" id="KW-0808">Transferase</keyword>
<dbReference type="OrthoDB" id="203824at2759"/>
<comment type="similarity">
    <text evidence="1">Belongs to the FGGY kinase family.</text>
</comment>
<sequence>MAHFTLRNLEQEERRLSTDSHDDLILKTEHYIGIDVGTGSARACIINGKGDIVGLASESIGLWQPESGFYEQSTPDIWRCICNSVRAALTQGRVDPRTVKGIGFDATCSLAVFTHDTDEPVSVTGPEFKGNDHNVILWLDHRPEEETKKINATEHNLLRYVGGTMSIEMEMPKVLWLKNHMPKELFDRCKFYDLTDALTHIATGNENRSYCSVVCKQGFVPVGVDGSVKGWQEDFLTSIGLEDLCADDFKRMGGVDGVNGKYESAGELCGTLCEKAAEQMGLPAGVAVGSGVIDAYAGWIGTVGAKVELHEGQLSSGAASNDKSQAFTRLAAVAGTSTCHLVMSPDPVFVKGVWGPYRDSILPGMWMAEGGQSATGELLKHVLETHPAYTQATSVVATQNANIYDYLNNYLRDMQARNKAPSISYLGRHFFLYGDLFGNRSPIADPRMSGAVVGLSSDKSIDGLALYYYATMEFIALQTHQIIQTMNQAGHKISSIFMSGSQCQNEILMKLIASACEMPVLIPKYVHAAVVHGAAMLGAKAASADKDGKTEDLWSIMDRMSKPGKAVFPTEDKMELALLKAKYQVFLEQCESQRRFRSDVDKAIEGWVVGPATTDEQA</sequence>
<dbReference type="InterPro" id="IPR018484">
    <property type="entry name" value="FGGY_N"/>
</dbReference>
<dbReference type="GO" id="GO:0019321">
    <property type="term" value="P:pentose metabolic process"/>
    <property type="evidence" value="ECO:0007669"/>
    <property type="project" value="TreeGrafter"/>
</dbReference>
<dbReference type="GO" id="GO:0005737">
    <property type="term" value="C:cytoplasm"/>
    <property type="evidence" value="ECO:0007669"/>
    <property type="project" value="TreeGrafter"/>
</dbReference>
<reference evidence="6" key="1">
    <citation type="submission" date="2021-03" db="EMBL/GenBank/DDBJ databases">
        <authorList>
            <person name="Tagirdzhanova G."/>
        </authorList>
    </citation>
    <scope>NUCLEOTIDE SEQUENCE</scope>
</reference>
<dbReference type="Pfam" id="PF02782">
    <property type="entry name" value="FGGY_C"/>
    <property type="match status" value="1"/>
</dbReference>
<dbReference type="InterPro" id="IPR018485">
    <property type="entry name" value="FGGY_C"/>
</dbReference>
<name>A0A8H3IBV1_9LECA</name>
<dbReference type="PANTHER" id="PTHR43435">
    <property type="entry name" value="RIBULOKINASE"/>
    <property type="match status" value="1"/>
</dbReference>
<dbReference type="InterPro" id="IPR006003">
    <property type="entry name" value="FGGY_RbtK-like"/>
</dbReference>
<gene>
    <name evidence="6" type="ORF">GOMPHAMPRED_002527</name>
</gene>
<evidence type="ECO:0000259" key="5">
    <source>
        <dbReference type="Pfam" id="PF02782"/>
    </source>
</evidence>
<evidence type="ECO:0000313" key="7">
    <source>
        <dbReference type="Proteomes" id="UP000664169"/>
    </source>
</evidence>
<evidence type="ECO:0000256" key="1">
    <source>
        <dbReference type="ARBA" id="ARBA00009156"/>
    </source>
</evidence>
<dbReference type="GO" id="GO:0019150">
    <property type="term" value="F:D-ribulokinase activity"/>
    <property type="evidence" value="ECO:0007669"/>
    <property type="project" value="TreeGrafter"/>
</dbReference>
<evidence type="ECO:0000256" key="3">
    <source>
        <dbReference type="ARBA" id="ARBA00022777"/>
    </source>
</evidence>
<keyword evidence="3" id="KW-0418">Kinase</keyword>
<dbReference type="AlphaFoldDB" id="A0A8H3IBV1"/>
<proteinExistence type="inferred from homology"/>
<dbReference type="PANTHER" id="PTHR43435:SF4">
    <property type="entry name" value="FGGY CARBOHYDRATE KINASE DOMAIN-CONTAINING PROTEIN"/>
    <property type="match status" value="1"/>
</dbReference>
<dbReference type="Pfam" id="PF00370">
    <property type="entry name" value="FGGY_N"/>
    <property type="match status" value="1"/>
</dbReference>
<evidence type="ECO:0000259" key="4">
    <source>
        <dbReference type="Pfam" id="PF00370"/>
    </source>
</evidence>
<protein>
    <submittedName>
        <fullName evidence="6">Uncharacterized protein</fullName>
    </submittedName>
</protein>
<organism evidence="6 7">
    <name type="scientific">Gomphillus americanus</name>
    <dbReference type="NCBI Taxonomy" id="1940652"/>
    <lineage>
        <taxon>Eukaryota</taxon>
        <taxon>Fungi</taxon>
        <taxon>Dikarya</taxon>
        <taxon>Ascomycota</taxon>
        <taxon>Pezizomycotina</taxon>
        <taxon>Lecanoromycetes</taxon>
        <taxon>OSLEUM clade</taxon>
        <taxon>Ostropomycetidae</taxon>
        <taxon>Ostropales</taxon>
        <taxon>Graphidaceae</taxon>
        <taxon>Gomphilloideae</taxon>
        <taxon>Gomphillus</taxon>
    </lineage>
</organism>
<dbReference type="Gene3D" id="3.30.420.40">
    <property type="match status" value="1"/>
</dbReference>
<dbReference type="EMBL" id="CAJPDQ010000018">
    <property type="protein sequence ID" value="CAF9922342.1"/>
    <property type="molecule type" value="Genomic_DNA"/>
</dbReference>
<dbReference type="NCBIfam" id="TIGR01315">
    <property type="entry name" value="5C_CHO_kinase"/>
    <property type="match status" value="1"/>
</dbReference>
<accession>A0A8H3IBV1</accession>
<dbReference type="Gene3D" id="1.20.58.2240">
    <property type="match status" value="1"/>
</dbReference>
<feature type="domain" description="Carbohydrate kinase FGGY N-terminal" evidence="4">
    <location>
        <begin position="31"/>
        <end position="301"/>
    </location>
</feature>
<dbReference type="SUPFAM" id="SSF53067">
    <property type="entry name" value="Actin-like ATPase domain"/>
    <property type="match status" value="2"/>
</dbReference>
<dbReference type="CDD" id="cd07782">
    <property type="entry name" value="ASKHA_NBD_FGGY_D-RBK"/>
    <property type="match status" value="1"/>
</dbReference>
<evidence type="ECO:0000313" key="6">
    <source>
        <dbReference type="EMBL" id="CAF9922342.1"/>
    </source>
</evidence>
<evidence type="ECO:0000256" key="2">
    <source>
        <dbReference type="ARBA" id="ARBA00022679"/>
    </source>
</evidence>